<dbReference type="EMBL" id="MU007081">
    <property type="protein sequence ID" value="KAF2423468.1"/>
    <property type="molecule type" value="Genomic_DNA"/>
</dbReference>
<evidence type="ECO:0000313" key="2">
    <source>
        <dbReference type="Proteomes" id="UP000800235"/>
    </source>
</evidence>
<gene>
    <name evidence="1" type="ORF">EJ08DRAFT_446185</name>
</gene>
<comment type="caution">
    <text evidence="1">The sequence shown here is derived from an EMBL/GenBank/DDBJ whole genome shotgun (WGS) entry which is preliminary data.</text>
</comment>
<accession>A0A9P4NJF7</accession>
<sequence length="120" mass="13922">MVALWLIIVTDGGMLSDFDLMAGLREEVSELIKRDEKSPRCFLRYIPSYTPEQVSKMDIRMASQPSSQETYRGRKRLLEHGDSVGQIVIPSCNAPHHLRRRHMMEEGAQQRHRACPRCRQ</sequence>
<proteinExistence type="predicted"/>
<protein>
    <submittedName>
        <fullName evidence="1">Uncharacterized protein</fullName>
    </submittedName>
</protein>
<dbReference type="AlphaFoldDB" id="A0A9P4NJF7"/>
<evidence type="ECO:0000313" key="1">
    <source>
        <dbReference type="EMBL" id="KAF2423468.1"/>
    </source>
</evidence>
<name>A0A9P4NJF7_9PEZI</name>
<keyword evidence="2" id="KW-1185">Reference proteome</keyword>
<dbReference type="Proteomes" id="UP000800235">
    <property type="component" value="Unassembled WGS sequence"/>
</dbReference>
<organism evidence="1 2">
    <name type="scientific">Tothia fuscella</name>
    <dbReference type="NCBI Taxonomy" id="1048955"/>
    <lineage>
        <taxon>Eukaryota</taxon>
        <taxon>Fungi</taxon>
        <taxon>Dikarya</taxon>
        <taxon>Ascomycota</taxon>
        <taxon>Pezizomycotina</taxon>
        <taxon>Dothideomycetes</taxon>
        <taxon>Pleosporomycetidae</taxon>
        <taxon>Venturiales</taxon>
        <taxon>Cylindrosympodiaceae</taxon>
        <taxon>Tothia</taxon>
    </lineage>
</organism>
<reference evidence="1" key="1">
    <citation type="journal article" date="2020" name="Stud. Mycol.">
        <title>101 Dothideomycetes genomes: a test case for predicting lifestyles and emergence of pathogens.</title>
        <authorList>
            <person name="Haridas S."/>
            <person name="Albert R."/>
            <person name="Binder M."/>
            <person name="Bloem J."/>
            <person name="Labutti K."/>
            <person name="Salamov A."/>
            <person name="Andreopoulos B."/>
            <person name="Baker S."/>
            <person name="Barry K."/>
            <person name="Bills G."/>
            <person name="Bluhm B."/>
            <person name="Cannon C."/>
            <person name="Castanera R."/>
            <person name="Culley D."/>
            <person name="Daum C."/>
            <person name="Ezra D."/>
            <person name="Gonzalez J."/>
            <person name="Henrissat B."/>
            <person name="Kuo A."/>
            <person name="Liang C."/>
            <person name="Lipzen A."/>
            <person name="Lutzoni F."/>
            <person name="Magnuson J."/>
            <person name="Mondo S."/>
            <person name="Nolan M."/>
            <person name="Ohm R."/>
            <person name="Pangilinan J."/>
            <person name="Park H.-J."/>
            <person name="Ramirez L."/>
            <person name="Alfaro M."/>
            <person name="Sun H."/>
            <person name="Tritt A."/>
            <person name="Yoshinaga Y."/>
            <person name="Zwiers L.-H."/>
            <person name="Turgeon B."/>
            <person name="Goodwin S."/>
            <person name="Spatafora J."/>
            <person name="Crous P."/>
            <person name="Grigoriev I."/>
        </authorList>
    </citation>
    <scope>NUCLEOTIDE SEQUENCE</scope>
    <source>
        <strain evidence="1">CBS 130266</strain>
    </source>
</reference>